<proteinExistence type="predicted"/>
<sequence length="155" mass="16954">MIDDGFIQVQVAEELRENVYKATGLTCSAGIAPIRLLAKIGGIGKLTKHIIKDVFEIKTCEDLLQKSSFLCALFSPSSTGLRLGGTDPPNVRSRKSISNERTFSATKNEAFFNQKSVELADMLSADVEKECLHGRTFTLKLKTASFEINPNSARG</sequence>
<dbReference type="Proteomes" id="UP001055811">
    <property type="component" value="Linkage Group LG06"/>
</dbReference>
<dbReference type="EMBL" id="CM042014">
    <property type="protein sequence ID" value="KAI3723937.1"/>
    <property type="molecule type" value="Genomic_DNA"/>
</dbReference>
<keyword evidence="2" id="KW-1185">Reference proteome</keyword>
<comment type="caution">
    <text evidence="1">The sequence shown here is derived from an EMBL/GenBank/DDBJ whole genome shotgun (WGS) entry which is preliminary data.</text>
</comment>
<name>A0ACB9BPM6_CICIN</name>
<reference evidence="1 2" key="2">
    <citation type="journal article" date="2022" name="Mol. Ecol. Resour.">
        <title>The genomes of chicory, endive, great burdock and yacon provide insights into Asteraceae paleo-polyploidization history and plant inulin production.</title>
        <authorList>
            <person name="Fan W."/>
            <person name="Wang S."/>
            <person name="Wang H."/>
            <person name="Wang A."/>
            <person name="Jiang F."/>
            <person name="Liu H."/>
            <person name="Zhao H."/>
            <person name="Xu D."/>
            <person name="Zhang Y."/>
        </authorList>
    </citation>
    <scope>NUCLEOTIDE SEQUENCE [LARGE SCALE GENOMIC DNA]</scope>
    <source>
        <strain evidence="2">cv. Punajuju</strain>
        <tissue evidence="1">Leaves</tissue>
    </source>
</reference>
<accession>A0ACB9BPM6</accession>
<evidence type="ECO:0000313" key="2">
    <source>
        <dbReference type="Proteomes" id="UP001055811"/>
    </source>
</evidence>
<evidence type="ECO:0000313" key="1">
    <source>
        <dbReference type="EMBL" id="KAI3723937.1"/>
    </source>
</evidence>
<reference evidence="2" key="1">
    <citation type="journal article" date="2022" name="Mol. Ecol. Resour.">
        <title>The genomes of chicory, endive, great burdock and yacon provide insights into Asteraceae palaeo-polyploidization history and plant inulin production.</title>
        <authorList>
            <person name="Fan W."/>
            <person name="Wang S."/>
            <person name="Wang H."/>
            <person name="Wang A."/>
            <person name="Jiang F."/>
            <person name="Liu H."/>
            <person name="Zhao H."/>
            <person name="Xu D."/>
            <person name="Zhang Y."/>
        </authorList>
    </citation>
    <scope>NUCLEOTIDE SEQUENCE [LARGE SCALE GENOMIC DNA]</scope>
    <source>
        <strain evidence="2">cv. Punajuju</strain>
    </source>
</reference>
<organism evidence="1 2">
    <name type="scientific">Cichorium intybus</name>
    <name type="common">Chicory</name>
    <dbReference type="NCBI Taxonomy" id="13427"/>
    <lineage>
        <taxon>Eukaryota</taxon>
        <taxon>Viridiplantae</taxon>
        <taxon>Streptophyta</taxon>
        <taxon>Embryophyta</taxon>
        <taxon>Tracheophyta</taxon>
        <taxon>Spermatophyta</taxon>
        <taxon>Magnoliopsida</taxon>
        <taxon>eudicotyledons</taxon>
        <taxon>Gunneridae</taxon>
        <taxon>Pentapetalae</taxon>
        <taxon>asterids</taxon>
        <taxon>campanulids</taxon>
        <taxon>Asterales</taxon>
        <taxon>Asteraceae</taxon>
        <taxon>Cichorioideae</taxon>
        <taxon>Cichorieae</taxon>
        <taxon>Cichoriinae</taxon>
        <taxon>Cichorium</taxon>
    </lineage>
</organism>
<gene>
    <name evidence="1" type="ORF">L2E82_35699</name>
</gene>
<protein>
    <submittedName>
        <fullName evidence="1">Uncharacterized protein</fullName>
    </submittedName>
</protein>